<name>A0A9N9LCF1_9HELO</name>
<reference evidence="2" key="1">
    <citation type="submission" date="2021-07" db="EMBL/GenBank/DDBJ databases">
        <authorList>
            <person name="Durling M."/>
        </authorList>
    </citation>
    <scope>NUCLEOTIDE SEQUENCE</scope>
</reference>
<accession>A0A9N9LCF1</accession>
<evidence type="ECO:0000313" key="3">
    <source>
        <dbReference type="Proteomes" id="UP000701801"/>
    </source>
</evidence>
<proteinExistence type="predicted"/>
<protein>
    <submittedName>
        <fullName evidence="2">Uncharacterized protein</fullName>
    </submittedName>
</protein>
<organism evidence="2 3">
    <name type="scientific">Hymenoscyphus albidus</name>
    <dbReference type="NCBI Taxonomy" id="595503"/>
    <lineage>
        <taxon>Eukaryota</taxon>
        <taxon>Fungi</taxon>
        <taxon>Dikarya</taxon>
        <taxon>Ascomycota</taxon>
        <taxon>Pezizomycotina</taxon>
        <taxon>Leotiomycetes</taxon>
        <taxon>Helotiales</taxon>
        <taxon>Helotiaceae</taxon>
        <taxon>Hymenoscyphus</taxon>
    </lineage>
</organism>
<gene>
    <name evidence="2" type="ORF">HYALB_00009304</name>
</gene>
<comment type="caution">
    <text evidence="2">The sequence shown here is derived from an EMBL/GenBank/DDBJ whole genome shotgun (WGS) entry which is preliminary data.</text>
</comment>
<feature type="region of interest" description="Disordered" evidence="1">
    <location>
        <begin position="28"/>
        <end position="57"/>
    </location>
</feature>
<evidence type="ECO:0000256" key="1">
    <source>
        <dbReference type="SAM" id="MobiDB-lite"/>
    </source>
</evidence>
<dbReference type="EMBL" id="CAJVRM010000051">
    <property type="protein sequence ID" value="CAG8972664.1"/>
    <property type="molecule type" value="Genomic_DNA"/>
</dbReference>
<feature type="region of interest" description="Disordered" evidence="1">
    <location>
        <begin position="172"/>
        <end position="191"/>
    </location>
</feature>
<evidence type="ECO:0000313" key="2">
    <source>
        <dbReference type="EMBL" id="CAG8972664.1"/>
    </source>
</evidence>
<sequence>MGKNKFFTPATPTFASLTANSIHDQLTTGPSATGLSTTGPLALGPSTTGPLALGPSTTGPLASGTLYHAPNPPNQAGLWYIKNVLVHLQLYPANDDNPKENVLLNNHTTNNTPDVLIKQDPDLHAHLPPGTNIFAPGTNFPVPDTNSIAPDTNVLPTKPKAAEVISGKRALSDHLSPLSKKPKQHIPESVRSTRGDKNIQIIELLDDSDDSIKALEGENMNYLNRIRSQLNFSGTLSPAKLA</sequence>
<dbReference type="Proteomes" id="UP000701801">
    <property type="component" value="Unassembled WGS sequence"/>
</dbReference>
<dbReference type="AlphaFoldDB" id="A0A9N9LCF1"/>
<keyword evidence="3" id="KW-1185">Reference proteome</keyword>